<dbReference type="RefSeq" id="WP_068872222.1">
    <property type="nucleotide sequence ID" value="NZ_CP016539.2"/>
</dbReference>
<proteinExistence type="predicted"/>
<dbReference type="OrthoDB" id="2973108at2"/>
<name>A0A1C7EDF3_9BACL</name>
<organism evidence="2 3">
    <name type="scientific">Planococcus plakortidis</name>
    <dbReference type="NCBI Taxonomy" id="1038856"/>
    <lineage>
        <taxon>Bacteria</taxon>
        <taxon>Bacillati</taxon>
        <taxon>Bacillota</taxon>
        <taxon>Bacilli</taxon>
        <taxon>Bacillales</taxon>
        <taxon>Caryophanaceae</taxon>
        <taxon>Planococcus</taxon>
    </lineage>
</organism>
<keyword evidence="1" id="KW-1133">Transmembrane helix</keyword>
<evidence type="ECO:0000313" key="3">
    <source>
        <dbReference type="Proteomes" id="UP000092650"/>
    </source>
</evidence>
<sequence>MNNRWKNALWVIPTYGAVALIIGYIIEGKPVWNLVISSVIAGFLLSVFIWPRMEKKRLAKEKKTQTNWEDNRND</sequence>
<dbReference type="EMBL" id="CP016539">
    <property type="protein sequence ID" value="ANU21402.1"/>
    <property type="molecule type" value="Genomic_DNA"/>
</dbReference>
<gene>
    <name evidence="2" type="ORF">BBI15_15055</name>
</gene>
<protein>
    <submittedName>
        <fullName evidence="2">Uncharacterized protein</fullName>
    </submittedName>
</protein>
<keyword evidence="3" id="KW-1185">Reference proteome</keyword>
<evidence type="ECO:0000256" key="1">
    <source>
        <dbReference type="SAM" id="Phobius"/>
    </source>
</evidence>
<reference evidence="2" key="1">
    <citation type="submission" date="2016-10" db="EMBL/GenBank/DDBJ databases">
        <authorList>
            <person name="See-Too W.S."/>
        </authorList>
    </citation>
    <scope>NUCLEOTIDE SEQUENCE [LARGE SCALE GENOMIC DNA]</scope>
    <source>
        <strain evidence="2">DSM 23997</strain>
    </source>
</reference>
<dbReference type="Proteomes" id="UP000092650">
    <property type="component" value="Chromosome"/>
</dbReference>
<dbReference type="AlphaFoldDB" id="A0A1C7EDF3"/>
<keyword evidence="1" id="KW-0812">Transmembrane</keyword>
<feature type="transmembrane region" description="Helical" evidence="1">
    <location>
        <begin position="7"/>
        <end position="26"/>
    </location>
</feature>
<evidence type="ECO:0000313" key="2">
    <source>
        <dbReference type="EMBL" id="ANU21402.1"/>
    </source>
</evidence>
<dbReference type="KEGG" id="ppla:BBI15_15055"/>
<dbReference type="STRING" id="1038856.BBI15_15055"/>
<accession>A0A1C7EDF3</accession>
<feature type="transmembrane region" description="Helical" evidence="1">
    <location>
        <begin position="32"/>
        <end position="50"/>
    </location>
</feature>
<keyword evidence="1" id="KW-0472">Membrane</keyword>